<evidence type="ECO:0000313" key="1">
    <source>
        <dbReference type="EMBL" id="KAF9651381.1"/>
    </source>
</evidence>
<keyword evidence="2" id="KW-1185">Reference proteome</keyword>
<comment type="caution">
    <text evidence="1">The sequence shown here is derived from an EMBL/GenBank/DDBJ whole genome shotgun (WGS) entry which is preliminary data.</text>
</comment>
<proteinExistence type="predicted"/>
<reference evidence="1" key="2">
    <citation type="journal article" date="2020" name="Nat. Commun.">
        <title>Large-scale genome sequencing of mycorrhizal fungi provides insights into the early evolution of symbiotic traits.</title>
        <authorList>
            <person name="Miyauchi S."/>
            <person name="Kiss E."/>
            <person name="Kuo A."/>
            <person name="Drula E."/>
            <person name="Kohler A."/>
            <person name="Sanchez-Garcia M."/>
            <person name="Morin E."/>
            <person name="Andreopoulos B."/>
            <person name="Barry K.W."/>
            <person name="Bonito G."/>
            <person name="Buee M."/>
            <person name="Carver A."/>
            <person name="Chen C."/>
            <person name="Cichocki N."/>
            <person name="Clum A."/>
            <person name="Culley D."/>
            <person name="Crous P.W."/>
            <person name="Fauchery L."/>
            <person name="Girlanda M."/>
            <person name="Hayes R.D."/>
            <person name="Keri Z."/>
            <person name="LaButti K."/>
            <person name="Lipzen A."/>
            <person name="Lombard V."/>
            <person name="Magnuson J."/>
            <person name="Maillard F."/>
            <person name="Murat C."/>
            <person name="Nolan M."/>
            <person name="Ohm R.A."/>
            <person name="Pangilinan J."/>
            <person name="Pereira M.F."/>
            <person name="Perotto S."/>
            <person name="Peter M."/>
            <person name="Pfister S."/>
            <person name="Riley R."/>
            <person name="Sitrit Y."/>
            <person name="Stielow J.B."/>
            <person name="Szollosi G."/>
            <person name="Zifcakova L."/>
            <person name="Stursova M."/>
            <person name="Spatafora J.W."/>
            <person name="Tedersoo L."/>
            <person name="Vaario L.M."/>
            <person name="Yamada A."/>
            <person name="Yan M."/>
            <person name="Wang P."/>
            <person name="Xu J."/>
            <person name="Bruns T."/>
            <person name="Baldrian P."/>
            <person name="Vilgalys R."/>
            <person name="Dunand C."/>
            <person name="Henrissat B."/>
            <person name="Grigoriev I.V."/>
            <person name="Hibbett D."/>
            <person name="Nagy L.G."/>
            <person name="Martin F.M."/>
        </authorList>
    </citation>
    <scope>NUCLEOTIDE SEQUENCE</scope>
    <source>
        <strain evidence="1">P2</strain>
    </source>
</reference>
<dbReference type="EMBL" id="MU117976">
    <property type="protein sequence ID" value="KAF9651381.1"/>
    <property type="molecule type" value="Genomic_DNA"/>
</dbReference>
<evidence type="ECO:0000313" key="2">
    <source>
        <dbReference type="Proteomes" id="UP000886501"/>
    </source>
</evidence>
<name>A0ACB6ZNY6_THEGA</name>
<reference evidence="1" key="1">
    <citation type="submission" date="2019-10" db="EMBL/GenBank/DDBJ databases">
        <authorList>
            <consortium name="DOE Joint Genome Institute"/>
            <person name="Kuo A."/>
            <person name="Miyauchi S."/>
            <person name="Kiss E."/>
            <person name="Drula E."/>
            <person name="Kohler A."/>
            <person name="Sanchez-Garcia M."/>
            <person name="Andreopoulos B."/>
            <person name="Barry K.W."/>
            <person name="Bonito G."/>
            <person name="Buee M."/>
            <person name="Carver A."/>
            <person name="Chen C."/>
            <person name="Cichocki N."/>
            <person name="Clum A."/>
            <person name="Culley D."/>
            <person name="Crous P.W."/>
            <person name="Fauchery L."/>
            <person name="Girlanda M."/>
            <person name="Hayes R."/>
            <person name="Keri Z."/>
            <person name="Labutti K."/>
            <person name="Lipzen A."/>
            <person name="Lombard V."/>
            <person name="Magnuson J."/>
            <person name="Maillard F."/>
            <person name="Morin E."/>
            <person name="Murat C."/>
            <person name="Nolan M."/>
            <person name="Ohm R."/>
            <person name="Pangilinan J."/>
            <person name="Pereira M."/>
            <person name="Perotto S."/>
            <person name="Peter M."/>
            <person name="Riley R."/>
            <person name="Sitrit Y."/>
            <person name="Stielow B."/>
            <person name="Szollosi G."/>
            <person name="Zifcakova L."/>
            <person name="Stursova M."/>
            <person name="Spatafora J.W."/>
            <person name="Tedersoo L."/>
            <person name="Vaario L.-M."/>
            <person name="Yamada A."/>
            <person name="Yan M."/>
            <person name="Wang P."/>
            <person name="Xu J."/>
            <person name="Bruns T."/>
            <person name="Baldrian P."/>
            <person name="Vilgalys R."/>
            <person name="Henrissat B."/>
            <person name="Grigoriev I.V."/>
            <person name="Hibbett D."/>
            <person name="Nagy L.G."/>
            <person name="Martin F.M."/>
        </authorList>
    </citation>
    <scope>NUCLEOTIDE SEQUENCE</scope>
    <source>
        <strain evidence="1">P2</strain>
    </source>
</reference>
<protein>
    <submittedName>
        <fullName evidence="1">Metal-dependent protein hydrolase</fullName>
    </submittedName>
</protein>
<organism evidence="1 2">
    <name type="scientific">Thelephora ganbajun</name>
    <name type="common">Ganba fungus</name>
    <dbReference type="NCBI Taxonomy" id="370292"/>
    <lineage>
        <taxon>Eukaryota</taxon>
        <taxon>Fungi</taxon>
        <taxon>Dikarya</taxon>
        <taxon>Basidiomycota</taxon>
        <taxon>Agaricomycotina</taxon>
        <taxon>Agaricomycetes</taxon>
        <taxon>Thelephorales</taxon>
        <taxon>Thelephoraceae</taxon>
        <taxon>Thelephora</taxon>
    </lineage>
</organism>
<sequence>MSGPQDTHPTKKLKTTETRKVIGTHNGTFHCDEALAVYMLRQTSIYADAELVRTRDPATLDTCDIVVDVGAVYDESLKRFDHHQRGFEEVFGYGFQTKLSSAGLEIIANRLQLQPEDPTVKTLWLKVYKEFIEAIDGVDNGVSQYPRDITPKYRSRTDLSARVGWLNPAWNELFDSKTVDAQFVKASTLAGEELLGRLDYYAKAWLPARTLVADGLVQRDQADPSGRIILFEQSAPWKEHLFELEAELNVTDEVKPFYVVYPDETAGAWRVQAVPVSPDSFESRKALPEVWRGLRDEKLSEASGIDGGIFVHASGFIGGNKTKEGALALAHKALEF</sequence>
<keyword evidence="1" id="KW-0378">Hydrolase</keyword>
<accession>A0ACB6ZNY6</accession>
<dbReference type="Proteomes" id="UP000886501">
    <property type="component" value="Unassembled WGS sequence"/>
</dbReference>
<gene>
    <name evidence="1" type="ORF">BDM02DRAFT_3184634</name>
</gene>